<dbReference type="SUPFAM" id="SSF51182">
    <property type="entry name" value="RmlC-like cupins"/>
    <property type="match status" value="1"/>
</dbReference>
<proteinExistence type="predicted"/>
<protein>
    <submittedName>
        <fullName evidence="3">Cupin domain-containing protein</fullName>
    </submittedName>
</protein>
<evidence type="ECO:0000259" key="1">
    <source>
        <dbReference type="Pfam" id="PF05899"/>
    </source>
</evidence>
<dbReference type="Proteomes" id="UP000655796">
    <property type="component" value="Unassembled WGS sequence"/>
</dbReference>
<evidence type="ECO:0000313" key="4">
    <source>
        <dbReference type="EMBL" id="MBD3719839.1"/>
    </source>
</evidence>
<dbReference type="Proteomes" id="UP000616340">
    <property type="component" value="Unassembled WGS sequence"/>
</dbReference>
<dbReference type="AlphaFoldDB" id="A0A927DMM1"/>
<comment type="caution">
    <text evidence="3">The sequence shown here is derived from an EMBL/GenBank/DDBJ whole genome shotgun (WGS) entry which is preliminary data.</text>
</comment>
<accession>A0A927DMM1</accession>
<dbReference type="InterPro" id="IPR008579">
    <property type="entry name" value="UGlyAH_Cupin_dom"/>
</dbReference>
<dbReference type="Pfam" id="PF05899">
    <property type="entry name" value="Cupin_3"/>
    <property type="match status" value="1"/>
</dbReference>
<organism evidence="3 5">
    <name type="scientific">Klebsiella pneumoniae</name>
    <dbReference type="NCBI Taxonomy" id="573"/>
    <lineage>
        <taxon>Bacteria</taxon>
        <taxon>Pseudomonadati</taxon>
        <taxon>Pseudomonadota</taxon>
        <taxon>Gammaproteobacteria</taxon>
        <taxon>Enterobacterales</taxon>
        <taxon>Enterobacteriaceae</taxon>
        <taxon>Klebsiella/Raoultella group</taxon>
        <taxon>Klebsiella</taxon>
        <taxon>Klebsiella pneumoniae complex</taxon>
    </lineage>
</organism>
<evidence type="ECO:0000313" key="3">
    <source>
        <dbReference type="EMBL" id="MBD3709389.1"/>
    </source>
</evidence>
<gene>
    <name evidence="2" type="ORF">IE986_11280</name>
    <name evidence="4" type="ORF">IE988_10385</name>
    <name evidence="3" type="ORF">IE996_14410</name>
</gene>
<dbReference type="EMBL" id="JACXTN010000001">
    <property type="protein sequence ID" value="MBD3709389.1"/>
    <property type="molecule type" value="Genomic_DNA"/>
</dbReference>
<dbReference type="InterPro" id="IPR011051">
    <property type="entry name" value="RmlC_Cupin_sf"/>
</dbReference>
<sequence>MHAFKLKHPVPDLQPIGSVSLLGATPTAGDPQVAGAMIYGEPQDAFTCGLFSSTEGSFTMTYPFTEHATVLEGEVELTVAGGEPQRFAPGDSWFVKQGTEVEWKILTPRFVKHYPGERRDPLTN</sequence>
<dbReference type="InterPro" id="IPR014710">
    <property type="entry name" value="RmlC-like_jellyroll"/>
</dbReference>
<dbReference type="EMBL" id="JACXTD010000001">
    <property type="protein sequence ID" value="MBD3702129.1"/>
    <property type="molecule type" value="Genomic_DNA"/>
</dbReference>
<dbReference type="Gene3D" id="2.60.120.10">
    <property type="entry name" value="Jelly Rolls"/>
    <property type="match status" value="1"/>
</dbReference>
<dbReference type="PANTHER" id="PTHR40943">
    <property type="entry name" value="CYTOPLASMIC PROTEIN-RELATED"/>
    <property type="match status" value="1"/>
</dbReference>
<evidence type="ECO:0000313" key="5">
    <source>
        <dbReference type="Proteomes" id="UP000616340"/>
    </source>
</evidence>
<feature type="domain" description="(S)-ureidoglycine aminohydrolase cupin" evidence="1">
    <location>
        <begin position="41"/>
        <end position="114"/>
    </location>
</feature>
<dbReference type="PANTHER" id="PTHR40943:SF1">
    <property type="entry name" value="CYTOPLASMIC PROTEIN"/>
    <property type="match status" value="1"/>
</dbReference>
<name>A0A927DMM1_KLEPN</name>
<dbReference type="EMBL" id="JACXTF010000001">
    <property type="protein sequence ID" value="MBD3719839.1"/>
    <property type="molecule type" value="Genomic_DNA"/>
</dbReference>
<evidence type="ECO:0000313" key="2">
    <source>
        <dbReference type="EMBL" id="MBD3702129.1"/>
    </source>
</evidence>
<dbReference type="Proteomes" id="UP000622731">
    <property type="component" value="Unassembled WGS sequence"/>
</dbReference>
<reference evidence="3" key="1">
    <citation type="submission" date="2020-07" db="EMBL/GenBank/DDBJ databases">
        <title>Clinical and genomic characterization of carbapenemase-producing Enterobacterales causing secondary infections during the COVID-19 crisis at a New York City hospital.</title>
        <authorList>
            <person name="Gomez-Simmonds A."/>
            <person name="Annavajhala M.K."/>
            <person name="Uhlemann A.-C."/>
        </authorList>
    </citation>
    <scope>NUCLEOTIDE SEQUENCE</scope>
    <source>
        <strain evidence="2">NK1590</strain>
        <strain evidence="4">NK1594</strain>
        <strain evidence="3">NK1677</strain>
    </source>
</reference>